<protein>
    <recommendedName>
        <fullName evidence="5">Pyridine nucleotide-disulfide oxidoreductase</fullName>
    </recommendedName>
</protein>
<evidence type="ECO:0008006" key="5">
    <source>
        <dbReference type="Google" id="ProtNLM"/>
    </source>
</evidence>
<dbReference type="RefSeq" id="WP_075061301.1">
    <property type="nucleotide sequence ID" value="NZ_LGCL01000008.1"/>
</dbReference>
<keyword evidence="2" id="KW-0560">Oxidoreductase</keyword>
<evidence type="ECO:0000256" key="2">
    <source>
        <dbReference type="ARBA" id="ARBA00023002"/>
    </source>
</evidence>
<dbReference type="Gene3D" id="3.50.50.60">
    <property type="entry name" value="FAD/NAD(P)-binding domain"/>
    <property type="match status" value="3"/>
</dbReference>
<dbReference type="AlphaFoldDB" id="A0A0P6XC87"/>
<dbReference type="InterPro" id="IPR050097">
    <property type="entry name" value="Ferredoxin-NADP_redctase_2"/>
</dbReference>
<dbReference type="Proteomes" id="UP000050417">
    <property type="component" value="Unassembled WGS sequence"/>
</dbReference>
<dbReference type="Pfam" id="PF13738">
    <property type="entry name" value="Pyr_redox_3"/>
    <property type="match status" value="1"/>
</dbReference>
<accession>A0A0P6XC87</accession>
<evidence type="ECO:0000313" key="4">
    <source>
        <dbReference type="Proteomes" id="UP000050417"/>
    </source>
</evidence>
<dbReference type="PANTHER" id="PTHR48105">
    <property type="entry name" value="THIOREDOXIN REDUCTASE 1-RELATED-RELATED"/>
    <property type="match status" value="1"/>
</dbReference>
<dbReference type="EMBL" id="LGCL01000008">
    <property type="protein sequence ID" value="KPL79923.1"/>
    <property type="molecule type" value="Genomic_DNA"/>
</dbReference>
<evidence type="ECO:0000256" key="1">
    <source>
        <dbReference type="ARBA" id="ARBA00022630"/>
    </source>
</evidence>
<dbReference type="GO" id="GO:0016491">
    <property type="term" value="F:oxidoreductase activity"/>
    <property type="evidence" value="ECO:0007669"/>
    <property type="project" value="UniProtKB-KW"/>
</dbReference>
<gene>
    <name evidence="3" type="ORF">ADN00_02050</name>
</gene>
<name>A0A0P6XC87_9CHLR</name>
<dbReference type="OrthoDB" id="9778740at2"/>
<proteinExistence type="predicted"/>
<dbReference type="PRINTS" id="PR00469">
    <property type="entry name" value="PNDRDTASEII"/>
</dbReference>
<dbReference type="InterPro" id="IPR036188">
    <property type="entry name" value="FAD/NAD-bd_sf"/>
</dbReference>
<dbReference type="PATRIC" id="fig|1134406.4.peg.2840"/>
<sequence>MQDSDSPILQTQVAVVGGGPIGIELAVALQLAGVDYRLFEAQQIGDTIARWPRNTHFFSTPERIAISGVPLNIPDQQNPTGEQYLAYLRGVISAFNVRVNNYERVESIEKISGGFTLRTQTLTGRRDWHCETVILATGGMAHPRWLRIPGEDLPHVSHGLDDPHRYFQRSVLVVGGRNSAIESAMRCWRAGANVCLSYYREELPRPHIKPSLRDDIDTVLRENQMRFIPASVPMEIHPGYVILARTRDGVPQFGDTLRVDCDFVLLATGFEADMSLFEQLGVTLQGENGAPLYEPSTMKTNVEGVYVAGTAAGGTQTRFEHFIETSHVHVDRILRALTGQPAQRVGYIVEKPDDNIIH</sequence>
<evidence type="ECO:0000313" key="3">
    <source>
        <dbReference type="EMBL" id="KPL79923.1"/>
    </source>
</evidence>
<reference evidence="3 4" key="1">
    <citation type="submission" date="2015-07" db="EMBL/GenBank/DDBJ databases">
        <title>Genome sequence of Ornatilinea apprima DSM 23815.</title>
        <authorList>
            <person name="Hemp J."/>
            <person name="Ward L.M."/>
            <person name="Pace L.A."/>
            <person name="Fischer W.W."/>
        </authorList>
    </citation>
    <scope>NUCLEOTIDE SEQUENCE [LARGE SCALE GENOMIC DNA]</scope>
    <source>
        <strain evidence="3 4">P3M-1</strain>
    </source>
</reference>
<dbReference type="SUPFAM" id="SSF51905">
    <property type="entry name" value="FAD/NAD(P)-binding domain"/>
    <property type="match status" value="1"/>
</dbReference>
<keyword evidence="1" id="KW-0285">Flavoprotein</keyword>
<keyword evidence="4" id="KW-1185">Reference proteome</keyword>
<dbReference type="STRING" id="1134406.ADN00_02050"/>
<organism evidence="3 4">
    <name type="scientific">Ornatilinea apprima</name>
    <dbReference type="NCBI Taxonomy" id="1134406"/>
    <lineage>
        <taxon>Bacteria</taxon>
        <taxon>Bacillati</taxon>
        <taxon>Chloroflexota</taxon>
        <taxon>Anaerolineae</taxon>
        <taxon>Anaerolineales</taxon>
        <taxon>Anaerolineaceae</taxon>
        <taxon>Ornatilinea</taxon>
    </lineage>
</organism>
<dbReference type="PRINTS" id="PR00368">
    <property type="entry name" value="FADPNR"/>
</dbReference>
<comment type="caution">
    <text evidence="3">The sequence shown here is derived from an EMBL/GenBank/DDBJ whole genome shotgun (WGS) entry which is preliminary data.</text>
</comment>